<evidence type="ECO:0000256" key="4">
    <source>
        <dbReference type="PROSITE-ProRule" id="PRU10137"/>
    </source>
</evidence>
<comment type="caution">
    <text evidence="7">The sequence shown here is derived from an EMBL/GenBank/DDBJ whole genome shotgun (WGS) entry which is preliminary data.</text>
</comment>
<dbReference type="EMBL" id="BFAV01000016">
    <property type="protein sequence ID" value="GBF32016.1"/>
    <property type="molecule type" value="Genomic_DNA"/>
</dbReference>
<keyword evidence="3" id="KW-0233">DNA recombination</keyword>
<sequence>MRIAIYARVSSDDQAERGTIENQLEFARKYCDLHQLEIQDWYKDDGVTGTIPLEERPEGERLLDDARPL</sequence>
<dbReference type="AlphaFoldDB" id="A0A2L2XCR9"/>
<dbReference type="Pfam" id="PF00239">
    <property type="entry name" value="Resolvase"/>
    <property type="match status" value="1"/>
</dbReference>
<feature type="active site" description="O-(5'-phospho-DNA)-serine intermediate" evidence="4">
    <location>
        <position position="10"/>
    </location>
</feature>
<dbReference type="InterPro" id="IPR050639">
    <property type="entry name" value="SSR_resolvase"/>
</dbReference>
<dbReference type="GO" id="GO:0003677">
    <property type="term" value="F:DNA binding"/>
    <property type="evidence" value="ECO:0007669"/>
    <property type="project" value="UniProtKB-KW"/>
</dbReference>
<evidence type="ECO:0000313" key="7">
    <source>
        <dbReference type="EMBL" id="GBF32016.1"/>
    </source>
</evidence>
<organism evidence="7 8">
    <name type="scientific">Desulfocucumis palustris</name>
    <dbReference type="NCBI Taxonomy" id="1898651"/>
    <lineage>
        <taxon>Bacteria</taxon>
        <taxon>Bacillati</taxon>
        <taxon>Bacillota</taxon>
        <taxon>Clostridia</taxon>
        <taxon>Eubacteriales</taxon>
        <taxon>Desulfocucumaceae</taxon>
        <taxon>Desulfocucumis</taxon>
    </lineage>
</organism>
<dbReference type="CDD" id="cd00338">
    <property type="entry name" value="Ser_Recombinase"/>
    <property type="match status" value="1"/>
</dbReference>
<evidence type="ECO:0000256" key="1">
    <source>
        <dbReference type="ARBA" id="ARBA00022908"/>
    </source>
</evidence>
<evidence type="ECO:0000256" key="2">
    <source>
        <dbReference type="ARBA" id="ARBA00023125"/>
    </source>
</evidence>
<evidence type="ECO:0000313" key="8">
    <source>
        <dbReference type="Proteomes" id="UP000239549"/>
    </source>
</evidence>
<name>A0A2L2XCR9_9FIRM</name>
<dbReference type="Gene3D" id="3.40.50.1390">
    <property type="entry name" value="Resolvase, N-terminal catalytic domain"/>
    <property type="match status" value="1"/>
</dbReference>
<feature type="region of interest" description="Disordered" evidence="5">
    <location>
        <begin position="50"/>
        <end position="69"/>
    </location>
</feature>
<evidence type="ECO:0000259" key="6">
    <source>
        <dbReference type="PROSITE" id="PS51736"/>
    </source>
</evidence>
<feature type="compositionally biased region" description="Basic and acidic residues" evidence="5">
    <location>
        <begin position="53"/>
        <end position="69"/>
    </location>
</feature>
<dbReference type="SUPFAM" id="SSF53041">
    <property type="entry name" value="Resolvase-like"/>
    <property type="match status" value="1"/>
</dbReference>
<dbReference type="InterPro" id="IPR036162">
    <property type="entry name" value="Resolvase-like_N_sf"/>
</dbReference>
<keyword evidence="2" id="KW-0238">DNA-binding</keyword>
<dbReference type="GO" id="GO:0000150">
    <property type="term" value="F:DNA strand exchange activity"/>
    <property type="evidence" value="ECO:0007669"/>
    <property type="project" value="InterPro"/>
</dbReference>
<gene>
    <name evidence="7" type="ORF">DCCM_0207</name>
</gene>
<reference evidence="8" key="1">
    <citation type="submission" date="2018-02" db="EMBL/GenBank/DDBJ databases">
        <title>Genome sequence of Desulfocucumis palustris strain NAW-5.</title>
        <authorList>
            <person name="Watanabe M."/>
            <person name="Kojima H."/>
            <person name="Fukui M."/>
        </authorList>
    </citation>
    <scope>NUCLEOTIDE SEQUENCE [LARGE SCALE GENOMIC DNA]</scope>
    <source>
        <strain evidence="8">NAW-5</strain>
    </source>
</reference>
<evidence type="ECO:0000256" key="5">
    <source>
        <dbReference type="SAM" id="MobiDB-lite"/>
    </source>
</evidence>
<keyword evidence="1" id="KW-0229">DNA integration</keyword>
<dbReference type="PROSITE" id="PS00397">
    <property type="entry name" value="RECOMBINASES_1"/>
    <property type="match status" value="1"/>
</dbReference>
<dbReference type="PANTHER" id="PTHR30461">
    <property type="entry name" value="DNA-INVERTASE FROM LAMBDOID PROPHAGE"/>
    <property type="match status" value="1"/>
</dbReference>
<protein>
    <submittedName>
        <fullName evidence="7">Site-specific recombinases</fullName>
    </submittedName>
</protein>
<dbReference type="InterPro" id="IPR006119">
    <property type="entry name" value="Resolv_N"/>
</dbReference>
<evidence type="ECO:0000256" key="3">
    <source>
        <dbReference type="ARBA" id="ARBA00023172"/>
    </source>
</evidence>
<dbReference type="Proteomes" id="UP000239549">
    <property type="component" value="Unassembled WGS sequence"/>
</dbReference>
<keyword evidence="8" id="KW-1185">Reference proteome</keyword>
<dbReference type="PROSITE" id="PS51736">
    <property type="entry name" value="RECOMBINASES_3"/>
    <property type="match status" value="1"/>
</dbReference>
<dbReference type="PANTHER" id="PTHR30461:SF23">
    <property type="entry name" value="DNA RECOMBINASE-RELATED"/>
    <property type="match status" value="1"/>
</dbReference>
<dbReference type="InterPro" id="IPR006118">
    <property type="entry name" value="Recombinase_CS"/>
</dbReference>
<feature type="domain" description="Resolvase/invertase-type recombinase catalytic" evidence="6">
    <location>
        <begin position="2"/>
        <end position="69"/>
    </location>
</feature>
<dbReference type="GO" id="GO:0015074">
    <property type="term" value="P:DNA integration"/>
    <property type="evidence" value="ECO:0007669"/>
    <property type="project" value="UniProtKB-KW"/>
</dbReference>
<accession>A0A2L2XCR9</accession>
<proteinExistence type="predicted"/>